<dbReference type="Proteomes" id="UP000597762">
    <property type="component" value="Unassembled WGS sequence"/>
</dbReference>
<proteinExistence type="predicted"/>
<dbReference type="PANTHER" id="PTHR45598">
    <property type="entry name" value="PROTEIN CBG11839-RELATED"/>
    <property type="match status" value="1"/>
</dbReference>
<keyword evidence="1" id="KW-0175">Coiled coil</keyword>
<dbReference type="AlphaFoldDB" id="A0A812DV35"/>
<feature type="transmembrane region" description="Helical" evidence="2">
    <location>
        <begin position="65"/>
        <end position="85"/>
    </location>
</feature>
<gene>
    <name evidence="3" type="ORF">SPHA_59111</name>
</gene>
<evidence type="ECO:0000313" key="4">
    <source>
        <dbReference type="Proteomes" id="UP000597762"/>
    </source>
</evidence>
<feature type="coiled-coil region" evidence="1">
    <location>
        <begin position="114"/>
        <end position="231"/>
    </location>
</feature>
<accession>A0A812DV35</accession>
<keyword evidence="4" id="KW-1185">Reference proteome</keyword>
<comment type="caution">
    <text evidence="3">The sequence shown here is derived from an EMBL/GenBank/DDBJ whole genome shotgun (WGS) entry which is preliminary data.</text>
</comment>
<sequence length="442" mass="51329">MLTFFLYVLSFHLAQQIGSFFLSVTFTFSFLPFLKLVFSTLSSHFCIDNHSLFRFLSLFQSLRHILYFLLPLSLYILFFSLTLSIPPFPTLSYFILFSLNPLPAFIFSDFIFPERNLQMASSSLRNEIKEAKKRLVDLQEDVEDFEKRLRERIERTRKSIKQLSIDCELNSSKVWKDFDALREEARMKAEELCNQMRRKMTEKQSKWRQSLEEKEELLEEAEKWLIDLRHLLGDCNVDEDIVCDVEPLRAKLSWRHHKSFAPVEEGHFVVTFPEWCQRSLDQIQQEMVDFNVERCPPQGNWNLKANSASRIRTWGGFIRLPQRRRRSREYGDILVRIHLRKNSLSLCLSLPLSLPLSPSSVSLFPSPLPPSLSLPRLFCDYKGAEREKNASLSIKAHPSRAEICGSAISLNTMCIYLLAVCLHTSLSLSLSPSLSLSLSLSL</sequence>
<dbReference type="EMBL" id="CAHIKZ030004092">
    <property type="protein sequence ID" value="CAE1307019.1"/>
    <property type="molecule type" value="Genomic_DNA"/>
</dbReference>
<feature type="transmembrane region" description="Helical" evidence="2">
    <location>
        <begin position="24"/>
        <end position="45"/>
    </location>
</feature>
<keyword evidence="2" id="KW-0812">Transmembrane</keyword>
<reference evidence="3" key="1">
    <citation type="submission" date="2021-01" db="EMBL/GenBank/DDBJ databases">
        <authorList>
            <person name="Li R."/>
            <person name="Bekaert M."/>
        </authorList>
    </citation>
    <scope>NUCLEOTIDE SEQUENCE</scope>
    <source>
        <strain evidence="3">Farmed</strain>
    </source>
</reference>
<evidence type="ECO:0000256" key="2">
    <source>
        <dbReference type="SAM" id="Phobius"/>
    </source>
</evidence>
<organism evidence="3 4">
    <name type="scientific">Acanthosepion pharaonis</name>
    <name type="common">Pharaoh cuttlefish</name>
    <name type="synonym">Sepia pharaonis</name>
    <dbReference type="NCBI Taxonomy" id="158019"/>
    <lineage>
        <taxon>Eukaryota</taxon>
        <taxon>Metazoa</taxon>
        <taxon>Spiralia</taxon>
        <taxon>Lophotrochozoa</taxon>
        <taxon>Mollusca</taxon>
        <taxon>Cephalopoda</taxon>
        <taxon>Coleoidea</taxon>
        <taxon>Decapodiformes</taxon>
        <taxon>Sepiida</taxon>
        <taxon>Sepiina</taxon>
        <taxon>Sepiidae</taxon>
        <taxon>Acanthosepion</taxon>
    </lineage>
</organism>
<feature type="transmembrane region" description="Helical" evidence="2">
    <location>
        <begin position="91"/>
        <end position="112"/>
    </location>
</feature>
<keyword evidence="2" id="KW-1133">Transmembrane helix</keyword>
<name>A0A812DV35_ACAPH</name>
<protein>
    <submittedName>
        <fullName evidence="3">Uncharacterized protein</fullName>
    </submittedName>
</protein>
<evidence type="ECO:0000313" key="3">
    <source>
        <dbReference type="EMBL" id="CAE1307019.1"/>
    </source>
</evidence>
<dbReference type="PANTHER" id="PTHR45598:SF1">
    <property type="entry name" value="4FE-4S FERREDOXIN-TYPE DOMAIN-CONTAINING PROTEIN"/>
    <property type="match status" value="1"/>
</dbReference>
<evidence type="ECO:0000256" key="1">
    <source>
        <dbReference type="SAM" id="Coils"/>
    </source>
</evidence>
<keyword evidence="2" id="KW-0472">Membrane</keyword>